<dbReference type="EMBL" id="FMSH01000019">
    <property type="protein sequence ID" value="SCU73476.1"/>
    <property type="molecule type" value="Genomic_DNA"/>
</dbReference>
<protein>
    <submittedName>
        <fullName evidence="1">Uncharacterized protein</fullName>
    </submittedName>
</protein>
<accession>A0A1K0J6D4</accession>
<dbReference type="RefSeq" id="WP_340519837.1">
    <property type="nucleotide sequence ID" value="NZ_FMSH01000019.1"/>
</dbReference>
<reference evidence="1" key="1">
    <citation type="submission" date="2016-09" db="EMBL/GenBank/DDBJ databases">
        <authorList>
            <person name="Capua I."/>
            <person name="De Benedictis P."/>
            <person name="Joannis T."/>
            <person name="Lombin L.H."/>
            <person name="Cattoli G."/>
        </authorList>
    </citation>
    <scope>NUCLEOTIDE SEQUENCE</scope>
    <source>
        <strain evidence="1">B9</strain>
    </source>
</reference>
<dbReference type="AlphaFoldDB" id="A0A1K0J6D4"/>
<proteinExistence type="predicted"/>
<organism evidence="1">
    <name type="scientific">Cupriavidus necator</name>
    <name type="common">Alcaligenes eutrophus</name>
    <name type="synonym">Ralstonia eutropha</name>
    <dbReference type="NCBI Taxonomy" id="106590"/>
    <lineage>
        <taxon>Bacteria</taxon>
        <taxon>Pseudomonadati</taxon>
        <taxon>Pseudomonadota</taxon>
        <taxon>Betaproteobacteria</taxon>
        <taxon>Burkholderiales</taxon>
        <taxon>Burkholderiaceae</taxon>
        <taxon>Cupriavidus</taxon>
    </lineage>
</organism>
<evidence type="ECO:0000313" key="1">
    <source>
        <dbReference type="EMBL" id="SCU73476.1"/>
    </source>
</evidence>
<sequence length="87" mass="9145">MAIALGKLVVYKGYIANGADEHPSVITNVHGAGEGAPCDLIVHPDGQSARVFVSRPVYSSRAAADADIVGAPKRRDGYAFLFDRSST</sequence>
<name>A0A1K0J6D4_CUPNE</name>
<gene>
    <name evidence="1" type="ORF">CNECB9_1150020</name>
</gene>